<dbReference type="OrthoDB" id="759142at2759"/>
<dbReference type="FunCoup" id="A0A0V0QMW8">
    <property type="interactions" value="1"/>
</dbReference>
<comment type="caution">
    <text evidence="10">The sequence shown here is derived from an EMBL/GenBank/DDBJ whole genome shotgun (WGS) entry which is preliminary data.</text>
</comment>
<keyword evidence="4 8" id="KW-0732">Signal</keyword>
<organism evidence="10 11">
    <name type="scientific">Pseudocohnilembus persalinus</name>
    <name type="common">Ciliate</name>
    <dbReference type="NCBI Taxonomy" id="266149"/>
    <lineage>
        <taxon>Eukaryota</taxon>
        <taxon>Sar</taxon>
        <taxon>Alveolata</taxon>
        <taxon>Ciliophora</taxon>
        <taxon>Intramacronucleata</taxon>
        <taxon>Oligohymenophorea</taxon>
        <taxon>Scuticociliatia</taxon>
        <taxon>Philasterida</taxon>
        <taxon>Pseudocohnilembidae</taxon>
        <taxon>Pseudocohnilembus</taxon>
    </lineage>
</organism>
<dbReference type="GO" id="GO:0016020">
    <property type="term" value="C:membrane"/>
    <property type="evidence" value="ECO:0007669"/>
    <property type="project" value="UniProtKB-SubCell"/>
</dbReference>
<keyword evidence="3 7" id="KW-0812">Transmembrane</keyword>
<evidence type="ECO:0000256" key="5">
    <source>
        <dbReference type="ARBA" id="ARBA00022989"/>
    </source>
</evidence>
<evidence type="ECO:0000256" key="7">
    <source>
        <dbReference type="SAM" id="Phobius"/>
    </source>
</evidence>
<dbReference type="AlphaFoldDB" id="A0A0V0QMW8"/>
<keyword evidence="6 7" id="KW-0472">Membrane</keyword>
<feature type="chain" id="PRO_5006867510" description="GOLD domain-containing protein" evidence="8">
    <location>
        <begin position="20"/>
        <end position="205"/>
    </location>
</feature>
<dbReference type="Pfam" id="PF01105">
    <property type="entry name" value="EMP24_GP25L"/>
    <property type="match status" value="1"/>
</dbReference>
<evidence type="ECO:0000313" key="11">
    <source>
        <dbReference type="Proteomes" id="UP000054937"/>
    </source>
</evidence>
<comment type="similarity">
    <text evidence="2">Belongs to the EMP24/GP25L family.</text>
</comment>
<dbReference type="SMART" id="SM01190">
    <property type="entry name" value="EMP24_GP25L"/>
    <property type="match status" value="1"/>
</dbReference>
<dbReference type="InParanoid" id="A0A0V0QMW8"/>
<proteinExistence type="inferred from homology"/>
<dbReference type="Proteomes" id="UP000054937">
    <property type="component" value="Unassembled WGS sequence"/>
</dbReference>
<evidence type="ECO:0000256" key="4">
    <source>
        <dbReference type="ARBA" id="ARBA00022729"/>
    </source>
</evidence>
<feature type="signal peptide" evidence="8">
    <location>
        <begin position="1"/>
        <end position="19"/>
    </location>
</feature>
<dbReference type="InterPro" id="IPR015720">
    <property type="entry name" value="Emp24-like"/>
</dbReference>
<protein>
    <recommendedName>
        <fullName evidence="9">GOLD domain-containing protein</fullName>
    </recommendedName>
</protein>
<dbReference type="EMBL" id="LDAU01000138">
    <property type="protein sequence ID" value="KRX03285.1"/>
    <property type="molecule type" value="Genomic_DNA"/>
</dbReference>
<evidence type="ECO:0000313" key="10">
    <source>
        <dbReference type="EMBL" id="KRX03285.1"/>
    </source>
</evidence>
<gene>
    <name evidence="10" type="ORF">PPERSA_09193</name>
</gene>
<evidence type="ECO:0000256" key="1">
    <source>
        <dbReference type="ARBA" id="ARBA00004479"/>
    </source>
</evidence>
<evidence type="ECO:0000256" key="6">
    <source>
        <dbReference type="ARBA" id="ARBA00023136"/>
    </source>
</evidence>
<dbReference type="OMA" id="HTINYTA"/>
<evidence type="ECO:0000259" key="9">
    <source>
        <dbReference type="SMART" id="SM01190"/>
    </source>
</evidence>
<dbReference type="PANTHER" id="PTHR22811">
    <property type="entry name" value="TRANSMEMBRANE EMP24 DOMAIN-CONTAINING PROTEIN"/>
    <property type="match status" value="1"/>
</dbReference>
<evidence type="ECO:0000256" key="2">
    <source>
        <dbReference type="ARBA" id="ARBA00007104"/>
    </source>
</evidence>
<accession>A0A0V0QMW8</accession>
<reference evidence="10 11" key="1">
    <citation type="journal article" date="2015" name="Sci. Rep.">
        <title>Genome of the facultative scuticociliatosis pathogen Pseudocohnilembus persalinus provides insight into its virulence through horizontal gene transfer.</title>
        <authorList>
            <person name="Xiong J."/>
            <person name="Wang G."/>
            <person name="Cheng J."/>
            <person name="Tian M."/>
            <person name="Pan X."/>
            <person name="Warren A."/>
            <person name="Jiang C."/>
            <person name="Yuan D."/>
            <person name="Miao W."/>
        </authorList>
    </citation>
    <scope>NUCLEOTIDE SEQUENCE [LARGE SCALE GENOMIC DNA]</scope>
    <source>
        <strain evidence="10">36N120E</strain>
    </source>
</reference>
<comment type="subcellular location">
    <subcellularLocation>
        <location evidence="1">Membrane</location>
        <topology evidence="1">Single-pass type I membrane protein</topology>
    </subcellularLocation>
</comment>
<name>A0A0V0QMW8_PSEPJ</name>
<keyword evidence="5 7" id="KW-1133">Transmembrane helix</keyword>
<evidence type="ECO:0000256" key="3">
    <source>
        <dbReference type="ARBA" id="ARBA00022692"/>
    </source>
</evidence>
<keyword evidence="11" id="KW-1185">Reference proteome</keyword>
<evidence type="ECO:0000256" key="8">
    <source>
        <dbReference type="SAM" id="SignalP"/>
    </source>
</evidence>
<feature type="domain" description="GOLD" evidence="9">
    <location>
        <begin position="21"/>
        <end position="200"/>
    </location>
</feature>
<feature type="transmembrane region" description="Helical" evidence="7">
    <location>
        <begin position="173"/>
        <end position="194"/>
    </location>
</feature>
<dbReference type="InterPro" id="IPR009038">
    <property type="entry name" value="GOLD_dom"/>
</dbReference>
<sequence length="205" mass="23740">MKIQTLILTFALILNSVFAIDFKYTLEKKEKLCFHEPMGQFESISIQVKTYYETGLNLEVTSPISEESSQKICEEQTTAYNNFQIKCNFATQAQGNVQICFENQNKSPLTFNLIFLTGVEAKDYSQILQQNDLQPIKFYTKKIEGIIKDMKQELNYIVSSRKTSYDQEVSNKMLGFSLMLLGLVVILAIFQVNYMKSFLRRKKII</sequence>